<dbReference type="NCBIfam" id="TIGR02867">
    <property type="entry name" value="spore_II_P"/>
    <property type="match status" value="1"/>
</dbReference>
<dbReference type="AlphaFoldDB" id="A0A9D1H384"/>
<feature type="region of interest" description="Disordered" evidence="1">
    <location>
        <begin position="100"/>
        <end position="125"/>
    </location>
</feature>
<name>A0A9D1H384_9FIRM</name>
<feature type="chain" id="PRO_5038844911" evidence="2">
    <location>
        <begin position="38"/>
        <end position="379"/>
    </location>
</feature>
<feature type="compositionally biased region" description="Low complexity" evidence="1">
    <location>
        <begin position="101"/>
        <end position="125"/>
    </location>
</feature>
<keyword evidence="2" id="KW-0732">Signal</keyword>
<protein>
    <submittedName>
        <fullName evidence="3">Stage II sporulation protein P</fullName>
    </submittedName>
</protein>
<reference evidence="3" key="1">
    <citation type="submission" date="2020-10" db="EMBL/GenBank/DDBJ databases">
        <authorList>
            <person name="Gilroy R."/>
        </authorList>
    </citation>
    <scope>NUCLEOTIDE SEQUENCE</scope>
    <source>
        <strain evidence="3">CHK181-108</strain>
    </source>
</reference>
<organism evidence="3 4">
    <name type="scientific">Candidatus Ornithomonoglobus intestinigallinarum</name>
    <dbReference type="NCBI Taxonomy" id="2840894"/>
    <lineage>
        <taxon>Bacteria</taxon>
        <taxon>Bacillati</taxon>
        <taxon>Bacillota</taxon>
        <taxon>Clostridia</taxon>
        <taxon>Candidatus Ornithomonoglobus</taxon>
    </lineage>
</organism>
<proteinExistence type="predicted"/>
<comment type="caution">
    <text evidence="3">The sequence shown here is derived from an EMBL/GenBank/DDBJ whole genome shotgun (WGS) entry which is preliminary data.</text>
</comment>
<dbReference type="InterPro" id="IPR010897">
    <property type="entry name" value="Spore_II_P"/>
</dbReference>
<dbReference type="Pfam" id="PF07454">
    <property type="entry name" value="SpoIIP"/>
    <property type="match status" value="1"/>
</dbReference>
<evidence type="ECO:0000313" key="4">
    <source>
        <dbReference type="Proteomes" id="UP000824165"/>
    </source>
</evidence>
<evidence type="ECO:0000256" key="1">
    <source>
        <dbReference type="SAM" id="MobiDB-lite"/>
    </source>
</evidence>
<gene>
    <name evidence="3" type="ORF">IAA60_05900</name>
</gene>
<reference evidence="3" key="2">
    <citation type="journal article" date="2021" name="PeerJ">
        <title>Extensive microbial diversity within the chicken gut microbiome revealed by metagenomics and culture.</title>
        <authorList>
            <person name="Gilroy R."/>
            <person name="Ravi A."/>
            <person name="Getino M."/>
            <person name="Pursley I."/>
            <person name="Horton D.L."/>
            <person name="Alikhan N.F."/>
            <person name="Baker D."/>
            <person name="Gharbi K."/>
            <person name="Hall N."/>
            <person name="Watson M."/>
            <person name="Adriaenssens E.M."/>
            <person name="Foster-Nyarko E."/>
            <person name="Jarju S."/>
            <person name="Secka A."/>
            <person name="Antonio M."/>
            <person name="Oren A."/>
            <person name="Chaudhuri R.R."/>
            <person name="La Ragione R."/>
            <person name="Hildebrand F."/>
            <person name="Pallen M.J."/>
        </authorList>
    </citation>
    <scope>NUCLEOTIDE SEQUENCE</scope>
    <source>
        <strain evidence="3">CHK181-108</strain>
    </source>
</reference>
<dbReference type="EMBL" id="DVLU01000058">
    <property type="protein sequence ID" value="HIT85423.1"/>
    <property type="molecule type" value="Genomic_DNA"/>
</dbReference>
<sequence length="379" mass="40695">MLFKTIRINKTKAAAFICAVAAAAAAAFIFAHRSKTADVFNDTSGNVQSTEYEEILGEALPHGDGGDIKSDIKSLIANVLGFDAEKPESVIAEFSPVFDVSPSPAETAPPEETPAPSEEPAASSAPVMTAEFPSKAEINAGAGLQLNNATSYSVDLNQLCAEDLDFSAEQNSSPQVLIVHTHTTECYDGDAMNGETERSTDETKNVIAVGNVIAETLEQNGIRCVHDKTVHDYPTYQSAYTRTLSTIDYNLKQYPDIKIVLDVHRDAYIYPDGSKLKVTCDTNGVSTAQVMLVLGTDSLGLSHPSWRKNLSLAAKLQSAANIMYPGMMRPINLRRERFNMHMTTGSMLLEIGSNGNTLDEAKAGGRNIANALSAVLTAK</sequence>
<evidence type="ECO:0000313" key="3">
    <source>
        <dbReference type="EMBL" id="HIT85423.1"/>
    </source>
</evidence>
<dbReference type="Proteomes" id="UP000824165">
    <property type="component" value="Unassembled WGS sequence"/>
</dbReference>
<evidence type="ECO:0000256" key="2">
    <source>
        <dbReference type="SAM" id="SignalP"/>
    </source>
</evidence>
<accession>A0A9D1H384</accession>
<feature type="signal peptide" evidence="2">
    <location>
        <begin position="1"/>
        <end position="37"/>
    </location>
</feature>